<keyword evidence="1" id="KW-0812">Transmembrane</keyword>
<evidence type="ECO:0008006" key="4">
    <source>
        <dbReference type="Google" id="ProtNLM"/>
    </source>
</evidence>
<dbReference type="EMBL" id="MLBF01000006">
    <property type="protein sequence ID" value="OLN32802.1"/>
    <property type="molecule type" value="Genomic_DNA"/>
</dbReference>
<feature type="transmembrane region" description="Helical" evidence="1">
    <location>
        <begin position="12"/>
        <end position="34"/>
    </location>
</feature>
<proteinExistence type="predicted"/>
<reference evidence="2 3" key="1">
    <citation type="submission" date="2016-09" db="EMBL/GenBank/DDBJ databases">
        <title>Complete genome of Desulfosporosinus sp. OL.</title>
        <authorList>
            <person name="Mardanov A."/>
            <person name="Beletsky A."/>
            <person name="Panova A."/>
            <person name="Karnachuk O."/>
            <person name="Ravin N."/>
        </authorList>
    </citation>
    <scope>NUCLEOTIDE SEQUENCE [LARGE SCALE GENOMIC DNA]</scope>
    <source>
        <strain evidence="2 3">OL</strain>
    </source>
</reference>
<protein>
    <recommendedName>
        <fullName evidence="4">YeeE/YedE family protein</fullName>
    </recommendedName>
</protein>
<sequence length="95" mass="10445">MITGCGQGNLDYLIPGVLGFLVGGVIFGATYQSVFLKISTIGSYGQKTLEELLYVNHWLFISLFVLCTIVFYVGSKIMEKSKDASKTQVNDLNLN</sequence>
<accession>A0A1Q8QZL0</accession>
<comment type="caution">
    <text evidence="2">The sequence shown here is derived from an EMBL/GenBank/DDBJ whole genome shotgun (WGS) entry which is preliminary data.</text>
</comment>
<evidence type="ECO:0000313" key="3">
    <source>
        <dbReference type="Proteomes" id="UP000186102"/>
    </source>
</evidence>
<name>A0A1Q8QZL0_9FIRM</name>
<keyword evidence="3" id="KW-1185">Reference proteome</keyword>
<gene>
    <name evidence="2" type="ORF">DSOL_1248</name>
</gene>
<keyword evidence="1" id="KW-1133">Transmembrane helix</keyword>
<dbReference type="Proteomes" id="UP000186102">
    <property type="component" value="Unassembled WGS sequence"/>
</dbReference>
<evidence type="ECO:0000256" key="1">
    <source>
        <dbReference type="SAM" id="Phobius"/>
    </source>
</evidence>
<keyword evidence="1" id="KW-0472">Membrane</keyword>
<dbReference type="STRING" id="1888891.DSOL_1248"/>
<evidence type="ECO:0000313" key="2">
    <source>
        <dbReference type="EMBL" id="OLN32802.1"/>
    </source>
</evidence>
<dbReference type="AlphaFoldDB" id="A0A1Q8QZL0"/>
<organism evidence="2 3">
    <name type="scientific">Desulfosporosinus metallidurans</name>
    <dbReference type="NCBI Taxonomy" id="1888891"/>
    <lineage>
        <taxon>Bacteria</taxon>
        <taxon>Bacillati</taxon>
        <taxon>Bacillota</taxon>
        <taxon>Clostridia</taxon>
        <taxon>Eubacteriales</taxon>
        <taxon>Desulfitobacteriaceae</taxon>
        <taxon>Desulfosporosinus</taxon>
    </lineage>
</organism>
<feature type="transmembrane region" description="Helical" evidence="1">
    <location>
        <begin position="54"/>
        <end position="73"/>
    </location>
</feature>